<keyword evidence="2" id="KW-0804">Transcription</keyword>
<dbReference type="EMBL" id="JBHUMR010000013">
    <property type="protein sequence ID" value="MFD2617673.1"/>
    <property type="molecule type" value="Genomic_DNA"/>
</dbReference>
<dbReference type="InterPro" id="IPR036388">
    <property type="entry name" value="WH-like_DNA-bd_sf"/>
</dbReference>
<gene>
    <name evidence="4" type="ORF">ACFSTF_10190</name>
</gene>
<sequence length="351" mass="40676">MSYHVFVVLHLIKKFQGDRSIYGIYHLLRGKKSSQTIQDSVLFSAQAFFNSLENLSRENWSHLIRSCCSKHLLQEIKKDHFTLTDKGSDTYLMLSKSYSIPAGLELTDWIDIETPFWKKLKMIIQSLSHMVHHKRYYYPVTRQDDIQQWTKNFYRYLKVNRYQISKQLQKEIKTALSTCSDLESGILVYQLSGFQVNGMTIEQLAMLTHSSLFETSFLFKSSVRQLLNQIASKPNKYPILAKIADLDRSASAVSLTQSARKTLKLINRGLTLDQIASIRRLTQNTIEDHVIEIAFQDPSFPIDSFIDENSYQHIQRIIGSLTTKRLSVIKDACGQDISYFMIRLVLAKERI</sequence>
<dbReference type="Proteomes" id="UP001597458">
    <property type="component" value="Unassembled WGS sequence"/>
</dbReference>
<dbReference type="Pfam" id="PF14493">
    <property type="entry name" value="HTH_40"/>
    <property type="match status" value="1"/>
</dbReference>
<proteinExistence type="predicted"/>
<evidence type="ECO:0000313" key="5">
    <source>
        <dbReference type="Proteomes" id="UP001597458"/>
    </source>
</evidence>
<comment type="caution">
    <text evidence="4">The sequence shown here is derived from an EMBL/GenBank/DDBJ whole genome shotgun (WGS) entry which is preliminary data.</text>
</comment>
<reference evidence="5" key="1">
    <citation type="journal article" date="2019" name="Int. J. Syst. Evol. Microbiol.">
        <title>The Global Catalogue of Microorganisms (GCM) 10K type strain sequencing project: providing services to taxonomists for standard genome sequencing and annotation.</title>
        <authorList>
            <consortium name="The Broad Institute Genomics Platform"/>
            <consortium name="The Broad Institute Genome Sequencing Center for Infectious Disease"/>
            <person name="Wu L."/>
            <person name="Ma J."/>
        </authorList>
    </citation>
    <scope>NUCLEOTIDE SEQUENCE [LARGE SCALE GENOMIC DNA]</scope>
    <source>
        <strain evidence="5">TISTR 2241</strain>
    </source>
</reference>
<dbReference type="PIRSF" id="PIRSF021350">
    <property type="entry name" value="UCP021350"/>
    <property type="match status" value="1"/>
</dbReference>
<dbReference type="InterPro" id="IPR029491">
    <property type="entry name" value="Helicase_HTH"/>
</dbReference>
<dbReference type="RefSeq" id="WP_141190583.1">
    <property type="nucleotide sequence ID" value="NZ_JBHUMR010000013.1"/>
</dbReference>
<keyword evidence="5" id="KW-1185">Reference proteome</keyword>
<organism evidence="4 5">
    <name type="scientific">Terrilactibacillus laevilacticus</name>
    <dbReference type="NCBI Taxonomy" id="1380157"/>
    <lineage>
        <taxon>Bacteria</taxon>
        <taxon>Bacillati</taxon>
        <taxon>Bacillota</taxon>
        <taxon>Bacilli</taxon>
        <taxon>Bacillales</taxon>
        <taxon>Bacillaceae</taxon>
        <taxon>Terrilactibacillus</taxon>
    </lineage>
</organism>
<evidence type="ECO:0000259" key="3">
    <source>
        <dbReference type="Pfam" id="PF14493"/>
    </source>
</evidence>
<name>A0ABW5PS20_9BACI</name>
<protein>
    <submittedName>
        <fullName evidence="4">Helix-turn-helix domain-containing protein</fullName>
    </submittedName>
</protein>
<feature type="domain" description="Helicase Helix-turn-helix" evidence="3">
    <location>
        <begin position="258"/>
        <end position="346"/>
    </location>
</feature>
<evidence type="ECO:0000313" key="4">
    <source>
        <dbReference type="EMBL" id="MFD2617673.1"/>
    </source>
</evidence>
<dbReference type="InterPro" id="IPR008308">
    <property type="entry name" value="YpbB-like"/>
</dbReference>
<accession>A0ABW5PS20</accession>
<dbReference type="Gene3D" id="1.10.10.1390">
    <property type="entry name" value="ATP-dependent DNA helicase RecQ"/>
    <property type="match status" value="1"/>
</dbReference>
<dbReference type="Gene3D" id="1.10.10.10">
    <property type="entry name" value="Winged helix-like DNA-binding domain superfamily/Winged helix DNA-binding domain"/>
    <property type="match status" value="1"/>
</dbReference>
<dbReference type="InterPro" id="IPR016032">
    <property type="entry name" value="Sig_transdc_resp-reg_C-effctor"/>
</dbReference>
<keyword evidence="1" id="KW-0805">Transcription regulation</keyword>
<evidence type="ECO:0000256" key="2">
    <source>
        <dbReference type="ARBA" id="ARBA00023163"/>
    </source>
</evidence>
<dbReference type="SUPFAM" id="SSF46894">
    <property type="entry name" value="C-terminal effector domain of the bipartite response regulators"/>
    <property type="match status" value="1"/>
</dbReference>
<evidence type="ECO:0000256" key="1">
    <source>
        <dbReference type="ARBA" id="ARBA00023015"/>
    </source>
</evidence>